<gene>
    <name evidence="1" type="ORF">KR093_001133</name>
</gene>
<evidence type="ECO:0000313" key="1">
    <source>
        <dbReference type="EMBL" id="KAH8376739.1"/>
    </source>
</evidence>
<dbReference type="AlphaFoldDB" id="A0AAD4PM79"/>
<keyword evidence="2" id="KW-1185">Reference proteome</keyword>
<name>A0AAD4PM79_9MUSC</name>
<dbReference type="EMBL" id="JAJJHW010001127">
    <property type="protein sequence ID" value="KAH8376739.1"/>
    <property type="molecule type" value="Genomic_DNA"/>
</dbReference>
<comment type="caution">
    <text evidence="1">The sequence shown here is derived from an EMBL/GenBank/DDBJ whole genome shotgun (WGS) entry which is preliminary data.</text>
</comment>
<reference evidence="1" key="1">
    <citation type="journal article" date="2021" name="Mol. Ecol. Resour.">
        <title>Phylogenomic analyses of the genus Drosophila reveals genomic signals of climate adaptation.</title>
        <authorList>
            <person name="Li F."/>
            <person name="Rane R.V."/>
            <person name="Luria V."/>
            <person name="Xiong Z."/>
            <person name="Chen J."/>
            <person name="Li Z."/>
            <person name="Catullo R.A."/>
            <person name="Griffin P.C."/>
            <person name="Schiffer M."/>
            <person name="Pearce S."/>
            <person name="Lee S.F."/>
            <person name="McElroy K."/>
            <person name="Stocker A."/>
            <person name="Shirriffs J."/>
            <person name="Cockerell F."/>
            <person name="Coppin C."/>
            <person name="Sgro C.M."/>
            <person name="Karger A."/>
            <person name="Cain J.W."/>
            <person name="Weber J.A."/>
            <person name="Santpere G."/>
            <person name="Kirschner M.W."/>
            <person name="Hoffmann A.A."/>
            <person name="Oakeshott J.G."/>
            <person name="Zhang G."/>
        </authorList>
    </citation>
    <scope>NUCLEOTIDE SEQUENCE</scope>
    <source>
        <strain evidence="1">BGI-SZ-2011g</strain>
    </source>
</reference>
<evidence type="ECO:0000313" key="2">
    <source>
        <dbReference type="Proteomes" id="UP001200034"/>
    </source>
</evidence>
<dbReference type="Proteomes" id="UP001200034">
    <property type="component" value="Unassembled WGS sequence"/>
</dbReference>
<protein>
    <submittedName>
        <fullName evidence="1">Uncharacterized protein</fullName>
    </submittedName>
</protein>
<accession>A0AAD4PM79</accession>
<proteinExistence type="predicted"/>
<organism evidence="1 2">
    <name type="scientific">Drosophila rubida</name>
    <dbReference type="NCBI Taxonomy" id="30044"/>
    <lineage>
        <taxon>Eukaryota</taxon>
        <taxon>Metazoa</taxon>
        <taxon>Ecdysozoa</taxon>
        <taxon>Arthropoda</taxon>
        <taxon>Hexapoda</taxon>
        <taxon>Insecta</taxon>
        <taxon>Pterygota</taxon>
        <taxon>Neoptera</taxon>
        <taxon>Endopterygota</taxon>
        <taxon>Diptera</taxon>
        <taxon>Brachycera</taxon>
        <taxon>Muscomorpha</taxon>
        <taxon>Ephydroidea</taxon>
        <taxon>Drosophilidae</taxon>
        <taxon>Drosophila</taxon>
    </lineage>
</organism>
<sequence length="165" mass="19068">MCPNQEVERSLLPDCHIANRVFMYSMLDYLHSGERRSEEVHAELRDRYEVFCQVLHNFPMPLYEAPEPRPGDNNYEYFFDALQLQHQEHQVWQRQVFGAQTSLLNGPSSSESSSNLSNNCAYYENAVRRTLAQLGEVTRAANDVDMHLGSEKKDVQHLISSSDDE</sequence>